<reference evidence="2 4" key="1">
    <citation type="journal article" date="2018" name="MBio">
        <title>Comparative Genomics Reveals the Core Gene Toolbox for the Fungus-Insect Symbiosis.</title>
        <authorList>
            <person name="Wang Y."/>
            <person name="Stata M."/>
            <person name="Wang W."/>
            <person name="Stajich J.E."/>
            <person name="White M.M."/>
            <person name="Moncalvo J.M."/>
        </authorList>
    </citation>
    <scope>NUCLEOTIDE SEQUENCE [LARGE SCALE GENOMIC DNA]</scope>
    <source>
        <strain evidence="2 4">AUS-77-4</strain>
    </source>
</reference>
<dbReference type="GO" id="GO:0032008">
    <property type="term" value="P:positive regulation of TOR signaling"/>
    <property type="evidence" value="ECO:0007669"/>
    <property type="project" value="InterPro"/>
</dbReference>
<keyword evidence="4" id="KW-1185">Reference proteome</keyword>
<evidence type="ECO:0000313" key="3">
    <source>
        <dbReference type="EMBL" id="PVU91238.1"/>
    </source>
</evidence>
<evidence type="ECO:0000256" key="1">
    <source>
        <dbReference type="SAM" id="MobiDB-lite"/>
    </source>
</evidence>
<protein>
    <recommendedName>
        <fullName evidence="5">Roadblock/LAMTOR2 domain-containing protein</fullName>
    </recommendedName>
</protein>
<dbReference type="GO" id="GO:0005085">
    <property type="term" value="F:guanyl-nucleotide exchange factor activity"/>
    <property type="evidence" value="ECO:0007669"/>
    <property type="project" value="InterPro"/>
</dbReference>
<dbReference type="InterPro" id="IPR037587">
    <property type="entry name" value="LAMTOR2-like"/>
</dbReference>
<name>A0A2T9YA22_9FUNG</name>
<feature type="compositionally biased region" description="Polar residues" evidence="1">
    <location>
        <begin position="69"/>
        <end position="93"/>
    </location>
</feature>
<evidence type="ECO:0000313" key="4">
    <source>
        <dbReference type="Proteomes" id="UP000245699"/>
    </source>
</evidence>
<evidence type="ECO:0008006" key="5">
    <source>
        <dbReference type="Google" id="ProtNLM"/>
    </source>
</evidence>
<comment type="caution">
    <text evidence="2">The sequence shown here is derived from an EMBL/GenBank/DDBJ whole genome shotgun (WGS) entry which is preliminary data.</text>
</comment>
<feature type="region of interest" description="Disordered" evidence="1">
    <location>
        <begin position="60"/>
        <end position="93"/>
    </location>
</feature>
<proteinExistence type="predicted"/>
<dbReference type="PANTHER" id="PTHR13323">
    <property type="entry name" value="LATE ENDOSOMAL/LYSOSOMAL MP1 INTERACTING PROTEIN"/>
    <property type="match status" value="1"/>
</dbReference>
<dbReference type="GO" id="GO:0060090">
    <property type="term" value="F:molecular adaptor activity"/>
    <property type="evidence" value="ECO:0007669"/>
    <property type="project" value="InterPro"/>
</dbReference>
<dbReference type="OrthoDB" id="271745at2759"/>
<dbReference type="Gene3D" id="3.30.450.30">
    <property type="entry name" value="Dynein light chain 2a, cytoplasmic"/>
    <property type="match status" value="2"/>
</dbReference>
<dbReference type="Proteomes" id="UP000245699">
    <property type="component" value="Unassembled WGS sequence"/>
</dbReference>
<dbReference type="EMBL" id="MBFT01000570">
    <property type="protein sequence ID" value="PVU89157.1"/>
    <property type="molecule type" value="Genomic_DNA"/>
</dbReference>
<dbReference type="EMBL" id="MBFT01000433">
    <property type="protein sequence ID" value="PVU91238.1"/>
    <property type="molecule type" value="Genomic_DNA"/>
</dbReference>
<accession>A0A2T9YA22</accession>
<gene>
    <name evidence="3" type="ORF">BB559_004218</name>
    <name evidence="2" type="ORF">BB559_005218</name>
</gene>
<sequence>MILQAKVLKNVLKQALSKNIQLCALFSDNGTLLAEAHIPELQFEDNQENKKFNNQNLLTNGNEMEDQNRSYFNGKQNESPNTTNYGSVNSGEGSQVMNLKNTVDLAGLEHGEYSNSSINPSVNDVEAMLLEKEFMISESIRGFLAIMATLWTNYEQMSYCVSAASDMPEYENNLNVLTIESKDKKVVVFGIKLYRLVLVGSNTISLGLLKAKASALKNYLEQSVYHTEHDY</sequence>
<evidence type="ECO:0000313" key="2">
    <source>
        <dbReference type="EMBL" id="PVU89157.1"/>
    </source>
</evidence>
<organism evidence="2 4">
    <name type="scientific">Furculomyces boomerangus</name>
    <dbReference type="NCBI Taxonomy" id="61424"/>
    <lineage>
        <taxon>Eukaryota</taxon>
        <taxon>Fungi</taxon>
        <taxon>Fungi incertae sedis</taxon>
        <taxon>Zoopagomycota</taxon>
        <taxon>Kickxellomycotina</taxon>
        <taxon>Harpellomycetes</taxon>
        <taxon>Harpellales</taxon>
        <taxon>Harpellaceae</taxon>
        <taxon>Furculomyces</taxon>
    </lineage>
</organism>
<dbReference type="AlphaFoldDB" id="A0A2T9YA22"/>